<evidence type="ECO:0000313" key="1">
    <source>
        <dbReference type="EMBL" id="RHW42809.1"/>
    </source>
</evidence>
<dbReference type="RefSeq" id="WP_118919505.1">
    <property type="nucleotide sequence ID" value="NZ_QWEG01000002.1"/>
</dbReference>
<dbReference type="OrthoDB" id="2923633at2"/>
<sequence>METTLQEMLNERPGMSILQLKRALLVQQKNGYVLIDAEIATLELTQTFTYEYTLLSSAY</sequence>
<name>A0A417YYH2_9BACI</name>
<keyword evidence="2" id="KW-1185">Reference proteome</keyword>
<reference evidence="1 2" key="1">
    <citation type="journal article" date="2017" name="Int. J. Syst. Evol. Microbiol.">
        <title>Bacillus notoginsengisoli sp. nov., a novel bacterium isolated from the rhizosphere of Panax notoginseng.</title>
        <authorList>
            <person name="Zhang M.Y."/>
            <person name="Cheng J."/>
            <person name="Cai Y."/>
            <person name="Zhang T.Y."/>
            <person name="Wu Y.Y."/>
            <person name="Manikprabhu D."/>
            <person name="Li W.J."/>
            <person name="Zhang Y.X."/>
        </authorList>
    </citation>
    <scope>NUCLEOTIDE SEQUENCE [LARGE SCALE GENOMIC DNA]</scope>
    <source>
        <strain evidence="1 2">JCM 30743</strain>
    </source>
</reference>
<dbReference type="EMBL" id="QWEG01000002">
    <property type="protein sequence ID" value="RHW42809.1"/>
    <property type="molecule type" value="Genomic_DNA"/>
</dbReference>
<gene>
    <name evidence="1" type="ORF">D1B31_04320</name>
</gene>
<proteinExistence type="predicted"/>
<dbReference type="AlphaFoldDB" id="A0A417YYH2"/>
<protein>
    <submittedName>
        <fullName evidence="1">Uncharacterized protein</fullName>
    </submittedName>
</protein>
<accession>A0A417YYH2</accession>
<comment type="caution">
    <text evidence="1">The sequence shown here is derived from an EMBL/GenBank/DDBJ whole genome shotgun (WGS) entry which is preliminary data.</text>
</comment>
<dbReference type="Proteomes" id="UP000284416">
    <property type="component" value="Unassembled WGS sequence"/>
</dbReference>
<organism evidence="1 2">
    <name type="scientific">Neobacillus notoginsengisoli</name>
    <dbReference type="NCBI Taxonomy" id="1578198"/>
    <lineage>
        <taxon>Bacteria</taxon>
        <taxon>Bacillati</taxon>
        <taxon>Bacillota</taxon>
        <taxon>Bacilli</taxon>
        <taxon>Bacillales</taxon>
        <taxon>Bacillaceae</taxon>
        <taxon>Neobacillus</taxon>
    </lineage>
</organism>
<evidence type="ECO:0000313" key="2">
    <source>
        <dbReference type="Proteomes" id="UP000284416"/>
    </source>
</evidence>